<dbReference type="InterPro" id="IPR000421">
    <property type="entry name" value="FA58C"/>
</dbReference>
<dbReference type="PROSITE" id="PS50022">
    <property type="entry name" value="FA58C_3"/>
    <property type="match status" value="1"/>
</dbReference>
<keyword evidence="3" id="KW-1185">Reference proteome</keyword>
<dbReference type="RefSeq" id="WP_045315248.1">
    <property type="nucleotide sequence ID" value="NZ_JYJG01000266.1"/>
</dbReference>
<dbReference type="SUPFAM" id="SSF49785">
    <property type="entry name" value="Galactose-binding domain-like"/>
    <property type="match status" value="1"/>
</dbReference>
<dbReference type="InterPro" id="IPR008979">
    <property type="entry name" value="Galactose-bd-like_sf"/>
</dbReference>
<comment type="caution">
    <text evidence="2">The sequence shown here is derived from an EMBL/GenBank/DDBJ whole genome shotgun (WGS) entry which is preliminary data.</text>
</comment>
<dbReference type="Proteomes" id="UP000033393">
    <property type="component" value="Unassembled WGS sequence"/>
</dbReference>
<feature type="non-terminal residue" evidence="2">
    <location>
        <position position="1"/>
    </location>
</feature>
<organism evidence="2 3">
    <name type="scientific">Lentzea aerocolonigenes</name>
    <name type="common">Lechevalieria aerocolonigenes</name>
    <name type="synonym">Saccharothrix aerocolonigenes</name>
    <dbReference type="NCBI Taxonomy" id="68170"/>
    <lineage>
        <taxon>Bacteria</taxon>
        <taxon>Bacillati</taxon>
        <taxon>Actinomycetota</taxon>
        <taxon>Actinomycetes</taxon>
        <taxon>Pseudonocardiales</taxon>
        <taxon>Pseudonocardiaceae</taxon>
        <taxon>Lentzea</taxon>
    </lineage>
</organism>
<name>A0A0F0GL19_LENAE</name>
<dbReference type="Gene3D" id="2.60.120.260">
    <property type="entry name" value="Galactose-binding domain-like"/>
    <property type="match status" value="1"/>
</dbReference>
<evidence type="ECO:0000259" key="1">
    <source>
        <dbReference type="PROSITE" id="PS50022"/>
    </source>
</evidence>
<reference evidence="2 3" key="1">
    <citation type="submission" date="2015-02" db="EMBL/GenBank/DDBJ databases">
        <authorList>
            <person name="Ju K.-S."/>
            <person name="Doroghazi J.R."/>
            <person name="Metcalf W."/>
        </authorList>
    </citation>
    <scope>NUCLEOTIDE SEQUENCE [LARGE SCALE GENOMIC DNA]</scope>
    <source>
        <strain evidence="2 3">NRRL B-16140</strain>
    </source>
</reference>
<dbReference type="EMBL" id="JYJG01000266">
    <property type="protein sequence ID" value="KJK43985.1"/>
    <property type="molecule type" value="Genomic_DNA"/>
</dbReference>
<evidence type="ECO:0000313" key="3">
    <source>
        <dbReference type="Proteomes" id="UP000033393"/>
    </source>
</evidence>
<dbReference type="PATRIC" id="fig|68170.10.peg.8050"/>
<evidence type="ECO:0000313" key="2">
    <source>
        <dbReference type="EMBL" id="KJK43985.1"/>
    </source>
</evidence>
<protein>
    <recommendedName>
        <fullName evidence="1">F5/8 type C domain-containing protein</fullName>
    </recommendedName>
</protein>
<dbReference type="Pfam" id="PF00754">
    <property type="entry name" value="F5_F8_type_C"/>
    <property type="match status" value="1"/>
</dbReference>
<proteinExistence type="predicted"/>
<dbReference type="AlphaFoldDB" id="A0A0F0GL19"/>
<accession>A0A0F0GL19</accession>
<feature type="domain" description="F5/8 type C" evidence="1">
    <location>
        <begin position="1"/>
        <end position="117"/>
    </location>
</feature>
<gene>
    <name evidence="2" type="ORF">UK23_31030</name>
</gene>
<sequence>NSMGWTSDAHATADATEQVVLDLGASRRAGSVELHGRTDQTGGQGAGFAQDFTVEVSADGVHWTKITDQHGYVRPAGSTTGAFSFTEQDVRFVRVVMTKLGAVNEGSTVYRAQFAEIVVR</sequence>